<dbReference type="KEGG" id="dvv:114325499"/>
<protein>
    <submittedName>
        <fullName evidence="5">C-type lectin mannose-binding isoform-like</fullName>
    </submittedName>
</protein>
<accession>A0A6P7F190</accession>
<dbReference type="SMART" id="SM00034">
    <property type="entry name" value="CLECT"/>
    <property type="match status" value="1"/>
</dbReference>
<dbReference type="Proteomes" id="UP001652700">
    <property type="component" value="Unplaced"/>
</dbReference>
<dbReference type="InterPro" id="IPR016187">
    <property type="entry name" value="CTDL_fold"/>
</dbReference>
<name>A0A6P7F190_DIAVI</name>
<feature type="chain" id="PRO_5028086576" evidence="1">
    <location>
        <begin position="22"/>
        <end position="163"/>
    </location>
</feature>
<keyword evidence="4" id="KW-1185">Reference proteome</keyword>
<dbReference type="SUPFAM" id="SSF56436">
    <property type="entry name" value="C-type lectin-like"/>
    <property type="match status" value="1"/>
</dbReference>
<proteinExistence type="predicted"/>
<dbReference type="Gene3D" id="3.10.100.10">
    <property type="entry name" value="Mannose-Binding Protein A, subunit A"/>
    <property type="match status" value="1"/>
</dbReference>
<sequence length="163" mass="18119">MLSFATLLFLFTSILVSESQGDTCPAQSPKNVYYLGDKQVTWSDAIIACQAVGMSLVSIQSQAKQDEIINYLEVRKVNYTGLDNSIWISGNRRLDKVKWFWLAVEPIIYTNFLPGEPNNSGGNEECLTVVYSGRPGWNDIACSSKFYPLCEKEICCAGCNCCS</sequence>
<dbReference type="AlphaFoldDB" id="A0A6P7F190"/>
<keyword evidence="1" id="KW-0732">Signal</keyword>
<reference evidence="5" key="1">
    <citation type="submission" date="2025-04" db="UniProtKB">
        <authorList>
            <consortium name="RefSeq"/>
        </authorList>
    </citation>
    <scope>IDENTIFICATION</scope>
    <source>
        <tissue evidence="5">Whole insect</tissue>
    </source>
</reference>
<feature type="signal peptide" evidence="1">
    <location>
        <begin position="1"/>
        <end position="21"/>
    </location>
</feature>
<dbReference type="InterPro" id="IPR016186">
    <property type="entry name" value="C-type_lectin-like/link_sf"/>
</dbReference>
<dbReference type="Pfam" id="PF00059">
    <property type="entry name" value="Lectin_C"/>
    <property type="match status" value="1"/>
</dbReference>
<dbReference type="GeneID" id="114325499"/>
<dbReference type="PROSITE" id="PS50041">
    <property type="entry name" value="C_TYPE_LECTIN_2"/>
    <property type="match status" value="1"/>
</dbReference>
<evidence type="ECO:0000259" key="2">
    <source>
        <dbReference type="PROSITE" id="PS50041"/>
    </source>
</evidence>
<dbReference type="RefSeq" id="XP_028129359.1">
    <property type="nucleotide sequence ID" value="XM_028273558.1"/>
</dbReference>
<evidence type="ECO:0000256" key="1">
    <source>
        <dbReference type="SAM" id="SignalP"/>
    </source>
</evidence>
<feature type="domain" description="C-type lectin" evidence="2">
    <location>
        <begin position="33"/>
        <end position="151"/>
    </location>
</feature>
<dbReference type="OrthoDB" id="7962197at2759"/>
<reference evidence="3" key="2">
    <citation type="submission" date="2025-05" db="UniProtKB">
        <authorList>
            <consortium name="EnsemblMetazoa"/>
        </authorList>
    </citation>
    <scope>IDENTIFICATION</scope>
</reference>
<gene>
    <name evidence="5" type="primary">LOC114325499</name>
</gene>
<evidence type="ECO:0000313" key="5">
    <source>
        <dbReference type="RefSeq" id="XP_028129359.1"/>
    </source>
</evidence>
<evidence type="ECO:0000313" key="3">
    <source>
        <dbReference type="EnsemblMetazoa" id="XP_028129359.1"/>
    </source>
</evidence>
<dbReference type="CDD" id="cd00037">
    <property type="entry name" value="CLECT"/>
    <property type="match status" value="1"/>
</dbReference>
<dbReference type="InterPro" id="IPR050111">
    <property type="entry name" value="C-type_lectin/snaclec_domain"/>
</dbReference>
<organism evidence="5">
    <name type="scientific">Diabrotica virgifera virgifera</name>
    <name type="common">western corn rootworm</name>
    <dbReference type="NCBI Taxonomy" id="50390"/>
    <lineage>
        <taxon>Eukaryota</taxon>
        <taxon>Metazoa</taxon>
        <taxon>Ecdysozoa</taxon>
        <taxon>Arthropoda</taxon>
        <taxon>Hexapoda</taxon>
        <taxon>Insecta</taxon>
        <taxon>Pterygota</taxon>
        <taxon>Neoptera</taxon>
        <taxon>Endopterygota</taxon>
        <taxon>Coleoptera</taxon>
        <taxon>Polyphaga</taxon>
        <taxon>Cucujiformia</taxon>
        <taxon>Chrysomeloidea</taxon>
        <taxon>Chrysomelidae</taxon>
        <taxon>Galerucinae</taxon>
        <taxon>Diabroticina</taxon>
        <taxon>Diabroticites</taxon>
        <taxon>Diabrotica</taxon>
    </lineage>
</organism>
<dbReference type="PANTHER" id="PTHR22803">
    <property type="entry name" value="MANNOSE, PHOSPHOLIPASE, LECTIN RECEPTOR RELATED"/>
    <property type="match status" value="1"/>
</dbReference>
<dbReference type="EnsemblMetazoa" id="XM_028273558.2">
    <property type="protein sequence ID" value="XP_028129359.1"/>
    <property type="gene ID" value="LOC114325499"/>
</dbReference>
<dbReference type="InterPro" id="IPR001304">
    <property type="entry name" value="C-type_lectin-like"/>
</dbReference>
<evidence type="ECO:0000313" key="4">
    <source>
        <dbReference type="Proteomes" id="UP001652700"/>
    </source>
</evidence>
<dbReference type="InParanoid" id="A0A6P7F190"/>